<dbReference type="EMBL" id="BPLQ01012875">
    <property type="protein sequence ID" value="GIY68513.1"/>
    <property type="molecule type" value="Genomic_DNA"/>
</dbReference>
<proteinExistence type="predicted"/>
<evidence type="ECO:0000313" key="1">
    <source>
        <dbReference type="EMBL" id="GIY68513.1"/>
    </source>
</evidence>
<accession>A0AAV4VEI0</accession>
<dbReference type="AlphaFoldDB" id="A0AAV4VEI0"/>
<reference evidence="1 2" key="1">
    <citation type="submission" date="2021-06" db="EMBL/GenBank/DDBJ databases">
        <title>Caerostris darwini draft genome.</title>
        <authorList>
            <person name="Kono N."/>
            <person name="Arakawa K."/>
        </authorList>
    </citation>
    <scope>NUCLEOTIDE SEQUENCE [LARGE SCALE GENOMIC DNA]</scope>
</reference>
<sequence length="135" mass="15148">MHQLKKERLYQYIKLKNFLKSIFRSLLLKKWAHSCPGESFFSRPEASGSNPIPFFPFPSISIPFLCIFINSESKSPVISTGKGGSSAKETGFMNKGWCEEKRAPLGNGTYVAPLMNSKSVGGVWYPVLYTSLLFK</sequence>
<name>A0AAV4VEI0_9ARAC</name>
<dbReference type="Proteomes" id="UP001054837">
    <property type="component" value="Unassembled WGS sequence"/>
</dbReference>
<evidence type="ECO:0000313" key="2">
    <source>
        <dbReference type="Proteomes" id="UP001054837"/>
    </source>
</evidence>
<keyword evidence="2" id="KW-1185">Reference proteome</keyword>
<protein>
    <submittedName>
        <fullName evidence="1">Uncharacterized protein</fullName>
    </submittedName>
</protein>
<comment type="caution">
    <text evidence="1">The sequence shown here is derived from an EMBL/GenBank/DDBJ whole genome shotgun (WGS) entry which is preliminary data.</text>
</comment>
<gene>
    <name evidence="1" type="ORF">CDAR_398551</name>
</gene>
<organism evidence="1 2">
    <name type="scientific">Caerostris darwini</name>
    <dbReference type="NCBI Taxonomy" id="1538125"/>
    <lineage>
        <taxon>Eukaryota</taxon>
        <taxon>Metazoa</taxon>
        <taxon>Ecdysozoa</taxon>
        <taxon>Arthropoda</taxon>
        <taxon>Chelicerata</taxon>
        <taxon>Arachnida</taxon>
        <taxon>Araneae</taxon>
        <taxon>Araneomorphae</taxon>
        <taxon>Entelegynae</taxon>
        <taxon>Araneoidea</taxon>
        <taxon>Araneidae</taxon>
        <taxon>Caerostris</taxon>
    </lineage>
</organism>